<dbReference type="STRING" id="27835.A0A0N4YK96"/>
<evidence type="ECO:0000313" key="2">
    <source>
        <dbReference type="EMBL" id="VDL81106.1"/>
    </source>
</evidence>
<feature type="region of interest" description="Disordered" evidence="1">
    <location>
        <begin position="78"/>
        <end position="113"/>
    </location>
</feature>
<organism evidence="4">
    <name type="scientific">Nippostrongylus brasiliensis</name>
    <name type="common">Rat hookworm</name>
    <dbReference type="NCBI Taxonomy" id="27835"/>
    <lineage>
        <taxon>Eukaryota</taxon>
        <taxon>Metazoa</taxon>
        <taxon>Ecdysozoa</taxon>
        <taxon>Nematoda</taxon>
        <taxon>Chromadorea</taxon>
        <taxon>Rhabditida</taxon>
        <taxon>Rhabditina</taxon>
        <taxon>Rhabditomorpha</taxon>
        <taxon>Strongyloidea</taxon>
        <taxon>Heligmosomidae</taxon>
        <taxon>Nippostrongylus</taxon>
    </lineage>
</organism>
<reference evidence="2 3" key="2">
    <citation type="submission" date="2018-11" db="EMBL/GenBank/DDBJ databases">
        <authorList>
            <consortium name="Pathogen Informatics"/>
        </authorList>
    </citation>
    <scope>NUCLEOTIDE SEQUENCE [LARGE SCALE GENOMIC DNA]</scope>
</reference>
<accession>A0A0N4YK96</accession>
<reference evidence="4" key="1">
    <citation type="submission" date="2017-02" db="UniProtKB">
        <authorList>
            <consortium name="WormBaseParasite"/>
        </authorList>
    </citation>
    <scope>IDENTIFICATION</scope>
</reference>
<dbReference type="WBParaSite" id="NBR_0001744801-mRNA-1">
    <property type="protein sequence ID" value="NBR_0001744801-mRNA-1"/>
    <property type="gene ID" value="NBR_0001744801"/>
</dbReference>
<keyword evidence="3" id="KW-1185">Reference proteome</keyword>
<dbReference type="EMBL" id="UYSL01022772">
    <property type="protein sequence ID" value="VDL81106.1"/>
    <property type="molecule type" value="Genomic_DNA"/>
</dbReference>
<proteinExistence type="predicted"/>
<sequence length="113" mass="12510">MLPKYGILFNVGGHARLNVHPVDTSPFSPHHLFISSAYIDSVSDLMNDWEIGGTQNKWVCPSDRHLHLRAQLKSGWSVRTATARSPTNSKGSGGITEAEQEHIRQVSSRAIFT</sequence>
<gene>
    <name evidence="2" type="ORF">NBR_LOCUS17449</name>
</gene>
<protein>
    <submittedName>
        <fullName evidence="2 4">Uncharacterized protein</fullName>
    </submittedName>
</protein>
<evidence type="ECO:0000313" key="4">
    <source>
        <dbReference type="WBParaSite" id="NBR_0001744801-mRNA-1"/>
    </source>
</evidence>
<feature type="compositionally biased region" description="Polar residues" evidence="1">
    <location>
        <begin position="78"/>
        <end position="90"/>
    </location>
</feature>
<evidence type="ECO:0000313" key="3">
    <source>
        <dbReference type="Proteomes" id="UP000271162"/>
    </source>
</evidence>
<dbReference type="AlphaFoldDB" id="A0A0N4YK96"/>
<dbReference type="Proteomes" id="UP000271162">
    <property type="component" value="Unassembled WGS sequence"/>
</dbReference>
<evidence type="ECO:0000256" key="1">
    <source>
        <dbReference type="SAM" id="MobiDB-lite"/>
    </source>
</evidence>
<name>A0A0N4YK96_NIPBR</name>